<keyword evidence="10" id="KW-1185">Reference proteome</keyword>
<dbReference type="Pfam" id="PF13499">
    <property type="entry name" value="EF-hand_7"/>
    <property type="match status" value="1"/>
</dbReference>
<evidence type="ECO:0000256" key="6">
    <source>
        <dbReference type="ARBA" id="ARBA00022946"/>
    </source>
</evidence>
<dbReference type="GO" id="GO:0036444">
    <property type="term" value="P:calcium import into the mitochondrion"/>
    <property type="evidence" value="ECO:0007669"/>
    <property type="project" value="TreeGrafter"/>
</dbReference>
<evidence type="ECO:0000313" key="11">
    <source>
        <dbReference type="WBParaSite" id="ACRNAN_scaffold3120.g6476.t2"/>
    </source>
</evidence>
<dbReference type="Gene3D" id="1.10.238.10">
    <property type="entry name" value="EF-hand"/>
    <property type="match status" value="2"/>
</dbReference>
<keyword evidence="5" id="KW-0106">Calcium</keyword>
<keyword evidence="7" id="KW-0496">Mitochondrion</keyword>
<protein>
    <submittedName>
        <fullName evidence="11">EF-hand domain-containing protein</fullName>
    </submittedName>
</protein>
<evidence type="ECO:0000256" key="1">
    <source>
        <dbReference type="ARBA" id="ARBA00004273"/>
    </source>
</evidence>
<dbReference type="WBParaSite" id="ACRNAN_scaffold3120.g6476.t2">
    <property type="protein sequence ID" value="ACRNAN_scaffold3120.g6476.t2"/>
    <property type="gene ID" value="ACRNAN_scaffold3120.g6476"/>
</dbReference>
<feature type="domain" description="EF-hand" evidence="9">
    <location>
        <begin position="124"/>
        <end position="159"/>
    </location>
</feature>
<evidence type="ECO:0000259" key="9">
    <source>
        <dbReference type="PROSITE" id="PS50222"/>
    </source>
</evidence>
<feature type="domain" description="EF-hand" evidence="9">
    <location>
        <begin position="343"/>
        <end position="378"/>
    </location>
</feature>
<dbReference type="InterPro" id="IPR011992">
    <property type="entry name" value="EF-hand-dom_pair"/>
</dbReference>
<evidence type="ECO:0000256" key="2">
    <source>
        <dbReference type="ARBA" id="ARBA00004569"/>
    </source>
</evidence>
<dbReference type="InterPro" id="IPR018247">
    <property type="entry name" value="EF_Hand_1_Ca_BS"/>
</dbReference>
<dbReference type="SUPFAM" id="SSF47473">
    <property type="entry name" value="EF-hand"/>
    <property type="match status" value="1"/>
</dbReference>
<sequence>MKITAFGSMAYLTTKALYSPAYAYSGMSEGEAKLSRRQQRFQSFASIEYRGVEYMTPLDFLESLILEEPRERIFRRVLKQEQVKKMLKNTPNLRNGSDKLFRQLGQNGLISYAEYLFLLTLLTKSQNSFNIAFLMFDEDDNLQIDKNEFLKIRSLILLSSKTSVPENGFNLKELMSIKHSVNDTQLLVKDDFPASRSLTASAEEAAKQDTTILVHLFGQNGQNSLSFDKFQEFYRNLQQELIEIEFQEFSRGKTEISPVDFARLVLRYSILHRNDQSPYIKRVHERTQPEDKGISQKQFEQFSMFLNNLEEFTKAVRLYTAADLPVSRSEFIRAVKCSTGHDLDPDLVDVLYKIFDTNNDDKLSYSEFIAIMNDRLHRGFKDPTSKPVMSWKTFKDCVIREMSAC</sequence>
<dbReference type="GO" id="GO:0051560">
    <property type="term" value="P:mitochondrial calcium ion homeostasis"/>
    <property type="evidence" value="ECO:0007669"/>
    <property type="project" value="TreeGrafter"/>
</dbReference>
<keyword evidence="4" id="KW-0999">Mitochondrion inner membrane</keyword>
<dbReference type="GO" id="GO:0005758">
    <property type="term" value="C:mitochondrial intermembrane space"/>
    <property type="evidence" value="ECO:0007669"/>
    <property type="project" value="UniProtKB-SubCell"/>
</dbReference>
<keyword evidence="8" id="KW-0472">Membrane</keyword>
<accession>A0A914DPI2</accession>
<dbReference type="InterPro" id="IPR039800">
    <property type="entry name" value="MICU1/2/3"/>
</dbReference>
<keyword evidence="6" id="KW-0809">Transit peptide</keyword>
<name>A0A914DPI2_9BILA</name>
<keyword evidence="3" id="KW-0677">Repeat</keyword>
<reference evidence="11" key="1">
    <citation type="submission" date="2022-11" db="UniProtKB">
        <authorList>
            <consortium name="WormBaseParasite"/>
        </authorList>
    </citation>
    <scope>IDENTIFICATION</scope>
</reference>
<dbReference type="PANTHER" id="PTHR12294:SF13">
    <property type="entry name" value="MITOCHONDRIAL CALCIUM UPTAKE 3, ISOFORM D"/>
    <property type="match status" value="1"/>
</dbReference>
<proteinExistence type="predicted"/>
<dbReference type="InterPro" id="IPR002048">
    <property type="entry name" value="EF_hand_dom"/>
</dbReference>
<dbReference type="GO" id="GO:0005509">
    <property type="term" value="F:calcium ion binding"/>
    <property type="evidence" value="ECO:0007669"/>
    <property type="project" value="InterPro"/>
</dbReference>
<evidence type="ECO:0000256" key="3">
    <source>
        <dbReference type="ARBA" id="ARBA00022737"/>
    </source>
</evidence>
<evidence type="ECO:0000256" key="7">
    <source>
        <dbReference type="ARBA" id="ARBA00023128"/>
    </source>
</evidence>
<dbReference type="PROSITE" id="PS50222">
    <property type="entry name" value="EF_HAND_2"/>
    <property type="match status" value="2"/>
</dbReference>
<dbReference type="PANTHER" id="PTHR12294">
    <property type="entry name" value="EF HAND DOMAIN FAMILY A1,A2-RELATED"/>
    <property type="match status" value="1"/>
</dbReference>
<comment type="subcellular location">
    <subcellularLocation>
        <location evidence="1">Mitochondrion inner membrane</location>
    </subcellularLocation>
    <subcellularLocation>
        <location evidence="2">Mitochondrion intermembrane space</location>
    </subcellularLocation>
</comment>
<dbReference type="PROSITE" id="PS00018">
    <property type="entry name" value="EF_HAND_1"/>
    <property type="match status" value="1"/>
</dbReference>
<organism evidence="10 11">
    <name type="scientific">Acrobeloides nanus</name>
    <dbReference type="NCBI Taxonomy" id="290746"/>
    <lineage>
        <taxon>Eukaryota</taxon>
        <taxon>Metazoa</taxon>
        <taxon>Ecdysozoa</taxon>
        <taxon>Nematoda</taxon>
        <taxon>Chromadorea</taxon>
        <taxon>Rhabditida</taxon>
        <taxon>Tylenchina</taxon>
        <taxon>Cephalobomorpha</taxon>
        <taxon>Cephaloboidea</taxon>
        <taxon>Cephalobidae</taxon>
        <taxon>Acrobeloides</taxon>
    </lineage>
</organism>
<dbReference type="GO" id="GO:1990246">
    <property type="term" value="C:uniplex complex"/>
    <property type="evidence" value="ECO:0007669"/>
    <property type="project" value="TreeGrafter"/>
</dbReference>
<dbReference type="AlphaFoldDB" id="A0A914DPI2"/>
<evidence type="ECO:0000256" key="8">
    <source>
        <dbReference type="ARBA" id="ARBA00023136"/>
    </source>
</evidence>
<evidence type="ECO:0000256" key="4">
    <source>
        <dbReference type="ARBA" id="ARBA00022792"/>
    </source>
</evidence>
<dbReference type="Proteomes" id="UP000887540">
    <property type="component" value="Unplaced"/>
</dbReference>
<evidence type="ECO:0000313" key="10">
    <source>
        <dbReference type="Proteomes" id="UP000887540"/>
    </source>
</evidence>
<evidence type="ECO:0000256" key="5">
    <source>
        <dbReference type="ARBA" id="ARBA00022837"/>
    </source>
</evidence>
<dbReference type="CDD" id="cd15900">
    <property type="entry name" value="EFh_MICU"/>
    <property type="match status" value="1"/>
</dbReference>